<dbReference type="InterPro" id="IPR014982">
    <property type="entry name" value="GSCFA"/>
</dbReference>
<name>A0ABS3PUD7_9FLAO</name>
<evidence type="ECO:0000313" key="2">
    <source>
        <dbReference type="EMBL" id="MBO1882951.1"/>
    </source>
</evidence>
<gene>
    <name evidence="2" type="ORF">J4N46_00505</name>
</gene>
<evidence type="ECO:0000313" key="3">
    <source>
        <dbReference type="Proteomes" id="UP000681610"/>
    </source>
</evidence>
<dbReference type="SUPFAM" id="SSF52266">
    <property type="entry name" value="SGNH hydrolase"/>
    <property type="match status" value="1"/>
</dbReference>
<accession>A0ABS3PUD7</accession>
<organism evidence="2 3">
    <name type="scientific">Capnocytophaga bilenii</name>
    <dbReference type="NCBI Taxonomy" id="2819369"/>
    <lineage>
        <taxon>Bacteria</taxon>
        <taxon>Pseudomonadati</taxon>
        <taxon>Bacteroidota</taxon>
        <taxon>Flavobacteriia</taxon>
        <taxon>Flavobacteriales</taxon>
        <taxon>Flavobacteriaceae</taxon>
        <taxon>Capnocytophaga</taxon>
    </lineage>
</organism>
<dbReference type="PROSITE" id="PS51257">
    <property type="entry name" value="PROKAR_LIPOPROTEIN"/>
    <property type="match status" value="1"/>
</dbReference>
<keyword evidence="3" id="KW-1185">Reference proteome</keyword>
<sequence>MNFRTTLQLPPAPKKITYYTPIVSIGSCFAQNIATRFAYYKFPITANPFGVLFHPIAIQKVIQRALAQQPYTPEDFFLHNELWHSFSLHSDISKPELQETISFANTQQNKLYQALKEAQFFFITFGTAWVYTHKTTREMVANCHKVPQTHFSKHLLSVEEIQQSIYQIISSVKTFNPRIECICTISPVRHLKDGFLENQVSKSHLFAALYPLISKQTCHYFPSYELLLDELRDYRFYTDDMVHPSELAINYIWQQLTATYIDTDTQKTMKQIDNIQKSLAHRPFNPHTESHKAFQEQLQQKIATIQAQYPHIQF</sequence>
<evidence type="ECO:0000259" key="1">
    <source>
        <dbReference type="Pfam" id="PF08885"/>
    </source>
</evidence>
<protein>
    <submittedName>
        <fullName evidence="2">GSCFA domain-containing protein</fullName>
    </submittedName>
</protein>
<feature type="domain" description="GSCFA" evidence="1">
    <location>
        <begin position="22"/>
        <end position="255"/>
    </location>
</feature>
<dbReference type="EMBL" id="JAGDYP010000001">
    <property type="protein sequence ID" value="MBO1882951.1"/>
    <property type="molecule type" value="Genomic_DNA"/>
</dbReference>
<comment type="caution">
    <text evidence="2">The sequence shown here is derived from an EMBL/GenBank/DDBJ whole genome shotgun (WGS) entry which is preliminary data.</text>
</comment>
<reference evidence="2 3" key="1">
    <citation type="submission" date="2021-03" db="EMBL/GenBank/DDBJ databases">
        <title>Isolation and description of Capnocytophaga bilenii sp. nov., a novel Capnocytophaga species, isolated from a gingivitis subject.</title>
        <authorList>
            <person name="Antezack A."/>
            <person name="Monnet-Corti V."/>
            <person name="La Scola B."/>
        </authorList>
    </citation>
    <scope>NUCLEOTIDE SEQUENCE [LARGE SCALE GENOMIC DNA]</scope>
    <source>
        <strain evidence="2 3">Marseille-Q4570</strain>
    </source>
</reference>
<dbReference type="Pfam" id="PF08885">
    <property type="entry name" value="GSCFA"/>
    <property type="match status" value="1"/>
</dbReference>
<proteinExistence type="predicted"/>
<dbReference type="RefSeq" id="WP_208057438.1">
    <property type="nucleotide sequence ID" value="NZ_JAGDYP010000001.1"/>
</dbReference>
<dbReference type="Proteomes" id="UP000681610">
    <property type="component" value="Unassembled WGS sequence"/>
</dbReference>